<dbReference type="Proteomes" id="UP000614469">
    <property type="component" value="Unassembled WGS sequence"/>
</dbReference>
<feature type="domain" description="Phosphoadenosine phosphosulphate reductase" evidence="1">
    <location>
        <begin position="17"/>
        <end position="170"/>
    </location>
</feature>
<comment type="caution">
    <text evidence="2">The sequence shown here is derived from an EMBL/GenBank/DDBJ whole genome shotgun (WGS) entry which is preliminary data.</text>
</comment>
<reference evidence="2 3" key="1">
    <citation type="submission" date="2020-08" db="EMBL/GenBank/DDBJ databases">
        <title>Bridging the membrane lipid divide: bacteria of the FCB group superphylum have the potential to synthesize archaeal ether lipids.</title>
        <authorList>
            <person name="Villanueva L."/>
            <person name="Von Meijenfeldt F.A.B."/>
            <person name="Westbye A.B."/>
            <person name="Yadav S."/>
            <person name="Hopmans E.C."/>
            <person name="Dutilh B.E."/>
            <person name="Sinninghe Damste J.S."/>
        </authorList>
    </citation>
    <scope>NUCLEOTIDE SEQUENCE [LARGE SCALE GENOMIC DNA]</scope>
    <source>
        <strain evidence="2">NIOZ-UU36</strain>
    </source>
</reference>
<accession>A0A8J6TFN6</accession>
<dbReference type="Gene3D" id="3.40.50.620">
    <property type="entry name" value="HUPs"/>
    <property type="match status" value="1"/>
</dbReference>
<protein>
    <submittedName>
        <fullName evidence="2">Phosphoadenosine phosphosulfate reductase family protein</fullName>
    </submittedName>
</protein>
<evidence type="ECO:0000313" key="2">
    <source>
        <dbReference type="EMBL" id="MBC8336671.1"/>
    </source>
</evidence>
<proteinExistence type="predicted"/>
<dbReference type="InterPro" id="IPR050128">
    <property type="entry name" value="Sulfate_adenylyltrnsfr_sub2"/>
</dbReference>
<name>A0A8J6TFN6_9CHLR</name>
<dbReference type="EMBL" id="JACNJN010000182">
    <property type="protein sequence ID" value="MBC8336671.1"/>
    <property type="molecule type" value="Genomic_DNA"/>
</dbReference>
<evidence type="ECO:0000313" key="3">
    <source>
        <dbReference type="Proteomes" id="UP000614469"/>
    </source>
</evidence>
<dbReference type="GO" id="GO:0003824">
    <property type="term" value="F:catalytic activity"/>
    <property type="evidence" value="ECO:0007669"/>
    <property type="project" value="InterPro"/>
</dbReference>
<sequence length="279" mass="32745">MDINKKKTDQADKPVRHIIALSGGKDSSALAVYMRGKIKNVEYVFCDTGEELKETYEFIRKLQDYLCTDITWLKSERDFRYYVDLYNGVLPDARTRWCTRMLKLKPYEDFIGDDPVISYVGIRADEPHRKGYISTKPNITTVFPFVEDNIRRDDVMRILINSGLGLPQYYAWRSRSGCYMCFFQQKREWAGLLENHPDLFEKAKSYEKFDPATGERYTWIHGESLDELAHPDRITQIKLEYEKRKSREANAFKGNLKLKDIWDGDLDDSEELACTICHL</sequence>
<dbReference type="Pfam" id="PF01507">
    <property type="entry name" value="PAPS_reduct"/>
    <property type="match status" value="1"/>
</dbReference>
<dbReference type="PANTHER" id="PTHR43196">
    <property type="entry name" value="SULFATE ADENYLYLTRANSFERASE SUBUNIT 2"/>
    <property type="match status" value="1"/>
</dbReference>
<dbReference type="SUPFAM" id="SSF52402">
    <property type="entry name" value="Adenine nucleotide alpha hydrolases-like"/>
    <property type="match status" value="1"/>
</dbReference>
<evidence type="ECO:0000259" key="1">
    <source>
        <dbReference type="Pfam" id="PF01507"/>
    </source>
</evidence>
<organism evidence="2 3">
    <name type="scientific">Candidatus Desulfolinea nitratireducens</name>
    <dbReference type="NCBI Taxonomy" id="2841698"/>
    <lineage>
        <taxon>Bacteria</taxon>
        <taxon>Bacillati</taxon>
        <taxon>Chloroflexota</taxon>
        <taxon>Anaerolineae</taxon>
        <taxon>Anaerolineales</taxon>
        <taxon>Anaerolineales incertae sedis</taxon>
        <taxon>Candidatus Desulfolinea</taxon>
    </lineage>
</organism>
<dbReference type="InterPro" id="IPR014729">
    <property type="entry name" value="Rossmann-like_a/b/a_fold"/>
</dbReference>
<dbReference type="AlphaFoldDB" id="A0A8J6TFN6"/>
<dbReference type="InterPro" id="IPR002500">
    <property type="entry name" value="PAPS_reduct_dom"/>
</dbReference>
<dbReference type="PANTHER" id="PTHR43196:SF2">
    <property type="entry name" value="PHOSPHOADENOSINE PHOSPHOSULFATE REDUCTASE"/>
    <property type="match status" value="1"/>
</dbReference>
<gene>
    <name evidence="2" type="ORF">H8E29_15525</name>
</gene>